<organism evidence="4 5">
    <name type="scientific">Algimonas arctica</name>
    <dbReference type="NCBI Taxonomy" id="1479486"/>
    <lineage>
        <taxon>Bacteria</taxon>
        <taxon>Pseudomonadati</taxon>
        <taxon>Pseudomonadota</taxon>
        <taxon>Alphaproteobacteria</taxon>
        <taxon>Maricaulales</taxon>
        <taxon>Robiginitomaculaceae</taxon>
        <taxon>Algimonas</taxon>
    </lineage>
</organism>
<keyword evidence="2" id="KW-0520">NAD</keyword>
<keyword evidence="5" id="KW-1185">Reference proteome</keyword>
<dbReference type="Gene3D" id="3.40.50.720">
    <property type="entry name" value="NAD(P)-binding Rossmann-like Domain"/>
    <property type="match status" value="2"/>
</dbReference>
<dbReference type="PANTHER" id="PTHR43333">
    <property type="entry name" value="2-HACID_DH_C DOMAIN-CONTAINING PROTEIN"/>
    <property type="match status" value="1"/>
</dbReference>
<sequence>MPIALPDSVVVLGPKARAIAALLRDALPALSVLEAGAAPKGGYALIAFTPGPEIARYADADWVHIAGAGANGVLDRLTDANMSPHLITRTVGRMGQQIGEYVLSYILADTQKQALRRQLQADRNWNPVAGTPDIAADRRALIFGTGGIGGGVATSLLAIGMRVSGASRSGQARAPFDRVFRLDDLPDMTNFDVCVGALPLTSQTQGIIGIDVLSKFEGALFINVGRGATADMDAVVEALAAGRLRHAVLDVVPEEPLPPDSPLWAQPQMTLTPHVSGITLNADTVAAFTAAYRAIEAGEEPPLRVDAKAGY</sequence>
<dbReference type="GO" id="GO:0051287">
    <property type="term" value="F:NAD binding"/>
    <property type="evidence" value="ECO:0007669"/>
    <property type="project" value="InterPro"/>
</dbReference>
<dbReference type="EMBL" id="BMZH01000011">
    <property type="protein sequence ID" value="GHB00658.1"/>
    <property type="molecule type" value="Genomic_DNA"/>
</dbReference>
<evidence type="ECO:0000256" key="2">
    <source>
        <dbReference type="ARBA" id="ARBA00023027"/>
    </source>
</evidence>
<name>A0A8J3G359_9PROT</name>
<keyword evidence="1" id="KW-0560">Oxidoreductase</keyword>
<dbReference type="Pfam" id="PF02826">
    <property type="entry name" value="2-Hacid_dh_C"/>
    <property type="match status" value="1"/>
</dbReference>
<evidence type="ECO:0000313" key="4">
    <source>
        <dbReference type="EMBL" id="GHB00658.1"/>
    </source>
</evidence>
<evidence type="ECO:0000313" key="5">
    <source>
        <dbReference type="Proteomes" id="UP000634004"/>
    </source>
</evidence>
<dbReference type="AlphaFoldDB" id="A0A8J3G359"/>
<feature type="domain" description="D-isomer specific 2-hydroxyacid dehydrogenase NAD-binding" evidence="3">
    <location>
        <begin position="105"/>
        <end position="276"/>
    </location>
</feature>
<proteinExistence type="predicted"/>
<dbReference type="PANTHER" id="PTHR43333:SF1">
    <property type="entry name" value="D-ISOMER SPECIFIC 2-HYDROXYACID DEHYDROGENASE NAD-BINDING DOMAIN-CONTAINING PROTEIN"/>
    <property type="match status" value="1"/>
</dbReference>
<gene>
    <name evidence="4" type="ORF">GCM10009069_24410</name>
</gene>
<evidence type="ECO:0000259" key="3">
    <source>
        <dbReference type="Pfam" id="PF02826"/>
    </source>
</evidence>
<evidence type="ECO:0000256" key="1">
    <source>
        <dbReference type="ARBA" id="ARBA00023002"/>
    </source>
</evidence>
<reference evidence="4" key="2">
    <citation type="submission" date="2020-09" db="EMBL/GenBank/DDBJ databases">
        <authorList>
            <person name="Sun Q."/>
            <person name="Kim S."/>
        </authorList>
    </citation>
    <scope>NUCLEOTIDE SEQUENCE</scope>
    <source>
        <strain evidence="4">KCTC 32513</strain>
    </source>
</reference>
<accession>A0A8J3G359</accession>
<dbReference type="RefSeq" id="WP_189498839.1">
    <property type="nucleotide sequence ID" value="NZ_BMZH01000011.1"/>
</dbReference>
<dbReference type="GO" id="GO:0016491">
    <property type="term" value="F:oxidoreductase activity"/>
    <property type="evidence" value="ECO:0007669"/>
    <property type="project" value="UniProtKB-KW"/>
</dbReference>
<dbReference type="SUPFAM" id="SSF51735">
    <property type="entry name" value="NAD(P)-binding Rossmann-fold domains"/>
    <property type="match status" value="1"/>
</dbReference>
<reference evidence="4" key="1">
    <citation type="journal article" date="2014" name="Int. J. Syst. Evol. Microbiol.">
        <title>Complete genome sequence of Corynebacterium casei LMG S-19264T (=DSM 44701T), isolated from a smear-ripened cheese.</title>
        <authorList>
            <consortium name="US DOE Joint Genome Institute (JGI-PGF)"/>
            <person name="Walter F."/>
            <person name="Albersmeier A."/>
            <person name="Kalinowski J."/>
            <person name="Ruckert C."/>
        </authorList>
    </citation>
    <scope>NUCLEOTIDE SEQUENCE</scope>
    <source>
        <strain evidence="4">KCTC 32513</strain>
    </source>
</reference>
<dbReference type="Proteomes" id="UP000634004">
    <property type="component" value="Unassembled WGS sequence"/>
</dbReference>
<comment type="caution">
    <text evidence="4">The sequence shown here is derived from an EMBL/GenBank/DDBJ whole genome shotgun (WGS) entry which is preliminary data.</text>
</comment>
<protein>
    <submittedName>
        <fullName evidence="4">2-hydroxyacid dehydrogenase</fullName>
    </submittedName>
</protein>
<dbReference type="InterPro" id="IPR006140">
    <property type="entry name" value="D-isomer_DH_NAD-bd"/>
</dbReference>
<dbReference type="InterPro" id="IPR036291">
    <property type="entry name" value="NAD(P)-bd_dom_sf"/>
</dbReference>